<dbReference type="Gene3D" id="3.30.70.2890">
    <property type="entry name" value="XS domain"/>
    <property type="match status" value="1"/>
</dbReference>
<dbReference type="InterPro" id="IPR012340">
    <property type="entry name" value="NA-bd_OB-fold"/>
</dbReference>
<feature type="domain" description="Replication factor A C-terminal" evidence="3">
    <location>
        <begin position="129"/>
        <end position="243"/>
    </location>
</feature>
<comment type="caution">
    <text evidence="4">The sequence shown here is derived from an EMBL/GenBank/DDBJ whole genome shotgun (WGS) entry which is preliminary data.</text>
</comment>
<organism evidence="4 5">
    <name type="scientific">Deinandra increscens subsp. villosa</name>
    <dbReference type="NCBI Taxonomy" id="3103831"/>
    <lineage>
        <taxon>Eukaryota</taxon>
        <taxon>Viridiplantae</taxon>
        <taxon>Streptophyta</taxon>
        <taxon>Embryophyta</taxon>
        <taxon>Tracheophyta</taxon>
        <taxon>Spermatophyta</taxon>
        <taxon>Magnoliopsida</taxon>
        <taxon>eudicotyledons</taxon>
        <taxon>Gunneridae</taxon>
        <taxon>Pentapetalae</taxon>
        <taxon>asterids</taxon>
        <taxon>campanulids</taxon>
        <taxon>Asterales</taxon>
        <taxon>Asteraceae</taxon>
        <taxon>Asteroideae</taxon>
        <taxon>Heliantheae alliance</taxon>
        <taxon>Madieae</taxon>
        <taxon>Madiinae</taxon>
        <taxon>Deinandra</taxon>
    </lineage>
</organism>
<name>A0AAP0DWF3_9ASTR</name>
<dbReference type="GO" id="GO:0051607">
    <property type="term" value="P:defense response to virus"/>
    <property type="evidence" value="ECO:0007669"/>
    <property type="project" value="InterPro"/>
</dbReference>
<feature type="domain" description="XS" evidence="2">
    <location>
        <begin position="790"/>
        <end position="880"/>
    </location>
</feature>
<dbReference type="InterPro" id="IPR038588">
    <property type="entry name" value="XS_domain_sf"/>
</dbReference>
<gene>
    <name evidence="4" type="ORF">SSX86_001565</name>
</gene>
<dbReference type="Pfam" id="PF08646">
    <property type="entry name" value="Rep_fac-A_C"/>
    <property type="match status" value="1"/>
</dbReference>
<dbReference type="PANTHER" id="PTHR46602:SF1">
    <property type="entry name" value="PROTEIN SUPPRESSOR OF GENE SILENCING 3"/>
    <property type="match status" value="1"/>
</dbReference>
<feature type="region of interest" description="Disordered" evidence="1">
    <location>
        <begin position="674"/>
        <end position="728"/>
    </location>
</feature>
<dbReference type="EMBL" id="JBCNJP010000003">
    <property type="protein sequence ID" value="KAK9079892.1"/>
    <property type="molecule type" value="Genomic_DNA"/>
</dbReference>
<evidence type="ECO:0000256" key="1">
    <source>
        <dbReference type="SAM" id="MobiDB-lite"/>
    </source>
</evidence>
<dbReference type="Pfam" id="PF03468">
    <property type="entry name" value="XS"/>
    <property type="match status" value="1"/>
</dbReference>
<protein>
    <submittedName>
        <fullName evidence="4">Uncharacterized protein</fullName>
    </submittedName>
</protein>
<evidence type="ECO:0000313" key="5">
    <source>
        <dbReference type="Proteomes" id="UP001408789"/>
    </source>
</evidence>
<sequence>MMESIPRTYFEFQKRENLHLFEDTKKRYVVDYIGRLGHIQDLIDGDQKPFVRLTLLDASDNPIVLTLWNETIIAPEKFNRAALNSASFPAIVAATMARGHLAIQSYNFTKKTIEELLMLPRNNAVGRTFAVEASITSFKNDHDWFISKCSAASCPRTVMPSGNQWACARDGKIIFPKLLYRVCCNLSDSTSSVPVIMFDEGAKKLTGCDCKDLVMHEGYNDASILPPILLDCRGQQKIFHLRLLLGSQQNVTTFTVENITPVPPLTIAPAVESITPVTPMQPPQTRAATADSMTPITPMQPPQTHATPPLTSTAESMPQTHAAPPLTSTAVKRSLEDALDESGNRVKIQTYKIQRYKIKTLQLRHPHVRYGGGHRDIREYEAVPLQWFPPPSPNINVLVTGHRGNDVIVDVVEAYSSSSFSETSSSLRSRWNDVVNEAIVDIVDKVGLATIDVEDPCARHDVIIALASEATKRKIDDADGLRELFQDVLNLNHPRHHIWLKEIFIYFVDELLSQRGRKGFQWTGMGNQELLDYFGSYVAMSSNRGGGQSNKGKSVVGASSNFDVDQLNQAVQDVSLGSSQDGGWEVISKKNKSKPGNVAATKQWASQATKPNAWGQPDGQRVGARVNAPVRAAQTGGRGGVGAINQPVNIYYENHYIRNPNAIPPPLQSGWNWHSRPGNSWQAGNNVPNPQPVVQEEHVEDEDDDEEIDESNDDELLSDEYDSDEVLKSHEERKKNRWYADFFGTLDTLTLTKSTSQRGSGIAPLARMFLVLLTGESYGQWKGLNDDVKDKEIVWPPMVVIMNTQLEKEEIDKWTGMGNQELLDYFGSYAAVRARHSYGPRGHRGMNVLIFEASAVGYTEAIRLSEHFEDEGTDRSVWEGGPTLFHPGVL</sequence>
<dbReference type="GO" id="GO:0031047">
    <property type="term" value="P:regulatory ncRNA-mediated gene silencing"/>
    <property type="evidence" value="ECO:0007669"/>
    <property type="project" value="InterPro"/>
</dbReference>
<dbReference type="SUPFAM" id="SSF50249">
    <property type="entry name" value="Nucleic acid-binding proteins"/>
    <property type="match status" value="1"/>
</dbReference>
<dbReference type="InterPro" id="IPR044287">
    <property type="entry name" value="SGS3"/>
</dbReference>
<feature type="compositionally biased region" description="Polar residues" evidence="1">
    <location>
        <begin position="674"/>
        <end position="688"/>
    </location>
</feature>
<evidence type="ECO:0000259" key="2">
    <source>
        <dbReference type="Pfam" id="PF03468"/>
    </source>
</evidence>
<keyword evidence="5" id="KW-1185">Reference proteome</keyword>
<reference evidence="4 5" key="1">
    <citation type="submission" date="2024-04" db="EMBL/GenBank/DDBJ databases">
        <title>The reference genome of an endangered Asteraceae, Deinandra increscens subsp. villosa, native to the Central Coast of California.</title>
        <authorList>
            <person name="Guilliams M."/>
            <person name="Hasenstab-Lehman K."/>
            <person name="Meyer R."/>
            <person name="Mcevoy S."/>
        </authorList>
    </citation>
    <scope>NUCLEOTIDE SEQUENCE [LARGE SCALE GENOMIC DNA]</scope>
    <source>
        <tissue evidence="4">Leaf</tissue>
    </source>
</reference>
<dbReference type="Proteomes" id="UP001408789">
    <property type="component" value="Unassembled WGS sequence"/>
</dbReference>
<dbReference type="AlphaFoldDB" id="A0AAP0DWF3"/>
<evidence type="ECO:0000313" key="4">
    <source>
        <dbReference type="EMBL" id="KAK9079892.1"/>
    </source>
</evidence>
<accession>A0AAP0DWF3</accession>
<dbReference type="Gene3D" id="2.40.50.140">
    <property type="entry name" value="Nucleic acid-binding proteins"/>
    <property type="match status" value="1"/>
</dbReference>
<dbReference type="InterPro" id="IPR005380">
    <property type="entry name" value="XS_domain"/>
</dbReference>
<feature type="compositionally biased region" description="Polar residues" evidence="1">
    <location>
        <begin position="305"/>
        <end position="319"/>
    </location>
</feature>
<feature type="region of interest" description="Disordered" evidence="1">
    <location>
        <begin position="292"/>
        <end position="324"/>
    </location>
</feature>
<dbReference type="InterPro" id="IPR013955">
    <property type="entry name" value="Rep_factor-A_C"/>
</dbReference>
<proteinExistence type="predicted"/>
<dbReference type="PANTHER" id="PTHR46602">
    <property type="entry name" value="PROTEIN SUPPRESSOR OF GENE SILENCING 3"/>
    <property type="match status" value="1"/>
</dbReference>
<evidence type="ECO:0000259" key="3">
    <source>
        <dbReference type="Pfam" id="PF08646"/>
    </source>
</evidence>
<feature type="compositionally biased region" description="Acidic residues" evidence="1">
    <location>
        <begin position="698"/>
        <end position="724"/>
    </location>
</feature>